<feature type="transmembrane region" description="Helical" evidence="7">
    <location>
        <begin position="65"/>
        <end position="86"/>
    </location>
</feature>
<dbReference type="GO" id="GO:0016020">
    <property type="term" value="C:membrane"/>
    <property type="evidence" value="ECO:0007669"/>
    <property type="project" value="UniProtKB-SubCell"/>
</dbReference>
<evidence type="ECO:0000256" key="1">
    <source>
        <dbReference type="ARBA" id="ARBA00004141"/>
    </source>
</evidence>
<feature type="transmembrane region" description="Helical" evidence="7">
    <location>
        <begin position="543"/>
        <end position="567"/>
    </location>
</feature>
<organism evidence="8 9">
    <name type="scientific">Adiantum capillus-veneris</name>
    <name type="common">Maidenhair fern</name>
    <dbReference type="NCBI Taxonomy" id="13818"/>
    <lineage>
        <taxon>Eukaryota</taxon>
        <taxon>Viridiplantae</taxon>
        <taxon>Streptophyta</taxon>
        <taxon>Embryophyta</taxon>
        <taxon>Tracheophyta</taxon>
        <taxon>Polypodiopsida</taxon>
        <taxon>Polypodiidae</taxon>
        <taxon>Polypodiales</taxon>
        <taxon>Pteridineae</taxon>
        <taxon>Pteridaceae</taxon>
        <taxon>Vittarioideae</taxon>
        <taxon>Adiantum</taxon>
    </lineage>
</organism>
<dbReference type="InterPro" id="IPR004813">
    <property type="entry name" value="OPT"/>
</dbReference>
<feature type="transmembrane region" description="Helical" evidence="7">
    <location>
        <begin position="468"/>
        <end position="489"/>
    </location>
</feature>
<evidence type="ECO:0000256" key="3">
    <source>
        <dbReference type="ARBA" id="ARBA00022448"/>
    </source>
</evidence>
<sequence length="591" mass="65301">MAWKFLCLGKENTVIQTCIVACYGVAYSGGFSTYLLAMDQRTSDIVNAARKDGINNPADIKNPGLGWIIAYVFAASFLGLVAVVPLRKILIIDYKLTYPSGTATAVLINSFFTPQGYKRAQKQIKCLGQFFSFSFFFSLFKWHFSGPQGGCGFDKFPSLGIKAYDSKFYFDFNMTYIGAGMICPHIVNFSLLFGGIVSWGILWPVINRRAGDWYPASATGSNLQGVYGYKVFIAIALILGDGVYNFVRVTIMTILALYQQHTKKAIMPFSNTDKGEGDLLHDERIRTGFFLQDRIPIKVAGVAYIVLAGVSLAVILKIFHEMKWYYVVISYCVAPILGFCNAYGSGLTDWSLISSYGKLFLFIFSAWAGREGGIIVGLVSCGLMMVIVSSAADLMQDFKTGYLTLASPRSMLASQVLGTVIGCIVAPATFWMFWKAFPIGQVDGEYPAPYAVIFREMAMLGVEGFSTLPRHCLLLSFMFFVLAIVINVVRNWVPKRVAQFIPIPMAMALPFYIGSYFAIDMCIGSIIVYTWRRLNPRNAEVCIPAVASGLMCGDGMWTLVSAILALAKRQAPICMYFISSNAFGNLKLPSY</sequence>
<keyword evidence="6 7" id="KW-0472">Membrane</keyword>
<evidence type="ECO:0000256" key="2">
    <source>
        <dbReference type="ARBA" id="ARBA00010276"/>
    </source>
</evidence>
<keyword evidence="4 7" id="KW-0812">Transmembrane</keyword>
<evidence type="ECO:0000313" key="8">
    <source>
        <dbReference type="EMBL" id="KAI5068128.1"/>
    </source>
</evidence>
<comment type="caution">
    <text evidence="8">The sequence shown here is derived from an EMBL/GenBank/DDBJ whole genome shotgun (WGS) entry which is preliminary data.</text>
</comment>
<evidence type="ECO:0000313" key="9">
    <source>
        <dbReference type="Proteomes" id="UP000886520"/>
    </source>
</evidence>
<reference evidence="8" key="1">
    <citation type="submission" date="2021-01" db="EMBL/GenBank/DDBJ databases">
        <title>Adiantum capillus-veneris genome.</title>
        <authorList>
            <person name="Fang Y."/>
            <person name="Liao Q."/>
        </authorList>
    </citation>
    <scope>NUCLEOTIDE SEQUENCE</scope>
    <source>
        <strain evidence="8">H3</strain>
        <tissue evidence="8">Leaf</tissue>
    </source>
</reference>
<gene>
    <name evidence="8" type="ORF">GOP47_0016473</name>
</gene>
<keyword evidence="9" id="KW-1185">Reference proteome</keyword>
<keyword evidence="3" id="KW-0813">Transport</keyword>
<dbReference type="GO" id="GO:0035673">
    <property type="term" value="F:oligopeptide transmembrane transporter activity"/>
    <property type="evidence" value="ECO:0007669"/>
    <property type="project" value="InterPro"/>
</dbReference>
<feature type="transmembrane region" description="Helical" evidence="7">
    <location>
        <begin position="299"/>
        <end position="318"/>
    </location>
</feature>
<dbReference type="AlphaFoldDB" id="A0A9D4UHQ7"/>
<proteinExistence type="inferred from homology"/>
<dbReference type="Pfam" id="PF03169">
    <property type="entry name" value="OPT"/>
    <property type="match status" value="1"/>
</dbReference>
<feature type="transmembrane region" description="Helical" evidence="7">
    <location>
        <begin position="186"/>
        <end position="206"/>
    </location>
</feature>
<dbReference type="EMBL" id="JABFUD020000016">
    <property type="protein sequence ID" value="KAI5068128.1"/>
    <property type="molecule type" value="Genomic_DNA"/>
</dbReference>
<feature type="transmembrane region" description="Helical" evidence="7">
    <location>
        <begin position="416"/>
        <end position="434"/>
    </location>
</feature>
<dbReference type="InterPro" id="IPR045035">
    <property type="entry name" value="YSL-like"/>
</dbReference>
<feature type="transmembrane region" description="Helical" evidence="7">
    <location>
        <begin position="324"/>
        <end position="343"/>
    </location>
</feature>
<dbReference type="PANTHER" id="PTHR31645">
    <property type="entry name" value="OLIGOPEPTIDE TRANSPORTER YGL114W-RELATED"/>
    <property type="match status" value="1"/>
</dbReference>
<dbReference type="NCBIfam" id="TIGR00728">
    <property type="entry name" value="OPT_sfam"/>
    <property type="match status" value="1"/>
</dbReference>
<accession>A0A9D4UHQ7</accession>
<keyword evidence="5 7" id="KW-1133">Transmembrane helix</keyword>
<evidence type="ECO:0000256" key="5">
    <source>
        <dbReference type="ARBA" id="ARBA00022989"/>
    </source>
</evidence>
<evidence type="ECO:0000256" key="6">
    <source>
        <dbReference type="ARBA" id="ARBA00023136"/>
    </source>
</evidence>
<evidence type="ECO:0000256" key="7">
    <source>
        <dbReference type="SAM" id="Phobius"/>
    </source>
</evidence>
<dbReference type="PANTHER" id="PTHR31645:SF76">
    <property type="entry name" value="METAL-NICOTIANAMINE TRANSPORTER YSL8-RELATED"/>
    <property type="match status" value="1"/>
</dbReference>
<feature type="transmembrane region" description="Helical" evidence="7">
    <location>
        <begin position="350"/>
        <end position="368"/>
    </location>
</feature>
<comment type="subcellular location">
    <subcellularLocation>
        <location evidence="1">Membrane</location>
        <topology evidence="1">Multi-pass membrane protein</topology>
    </subcellularLocation>
</comment>
<protein>
    <submittedName>
        <fullName evidence="8">Uncharacterized protein</fullName>
    </submittedName>
</protein>
<dbReference type="OrthoDB" id="627262at2759"/>
<feature type="transmembrane region" description="Helical" evidence="7">
    <location>
        <begin position="374"/>
        <end position="395"/>
    </location>
</feature>
<dbReference type="Proteomes" id="UP000886520">
    <property type="component" value="Chromosome 16"/>
</dbReference>
<feature type="transmembrane region" description="Helical" evidence="7">
    <location>
        <begin position="509"/>
        <end position="531"/>
    </location>
</feature>
<feature type="transmembrane region" description="Helical" evidence="7">
    <location>
        <begin position="226"/>
        <end position="247"/>
    </location>
</feature>
<name>A0A9D4UHQ7_ADICA</name>
<evidence type="ECO:0000256" key="4">
    <source>
        <dbReference type="ARBA" id="ARBA00022692"/>
    </source>
</evidence>
<comment type="similarity">
    <text evidence="2">Belongs to the YSL (TC 2.A.67.2) family.</text>
</comment>